<evidence type="ECO:0000256" key="1">
    <source>
        <dbReference type="ARBA" id="ARBA00022475"/>
    </source>
</evidence>
<keyword evidence="2 6" id="KW-0732">Signal</keyword>
<dbReference type="Pfam" id="PF01547">
    <property type="entry name" value="SBP_bac_1"/>
    <property type="match status" value="1"/>
</dbReference>
<dbReference type="InterPro" id="IPR006059">
    <property type="entry name" value="SBP"/>
</dbReference>
<reference evidence="8" key="1">
    <citation type="journal article" date="2019" name="Int. J. Syst. Evol. Microbiol.">
        <title>The Global Catalogue of Microorganisms (GCM) 10K type strain sequencing project: providing services to taxonomists for standard genome sequencing and annotation.</title>
        <authorList>
            <consortium name="The Broad Institute Genomics Platform"/>
            <consortium name="The Broad Institute Genome Sequencing Center for Infectious Disease"/>
            <person name="Wu L."/>
            <person name="Ma J."/>
        </authorList>
    </citation>
    <scope>NUCLEOTIDE SEQUENCE [LARGE SCALE GENOMIC DNA]</scope>
    <source>
        <strain evidence="8">CCUG 53270</strain>
    </source>
</reference>
<evidence type="ECO:0000256" key="3">
    <source>
        <dbReference type="ARBA" id="ARBA00023136"/>
    </source>
</evidence>
<dbReference type="PANTHER" id="PTHR43649:SF33">
    <property type="entry name" value="POLYGALACTURONAN_RHAMNOGALACTURONAN-BINDING PROTEIN YTCQ"/>
    <property type="match status" value="1"/>
</dbReference>
<keyword evidence="4" id="KW-0564">Palmitate</keyword>
<accession>A0ABW3UWR3</accession>
<keyword evidence="3" id="KW-0472">Membrane</keyword>
<dbReference type="RefSeq" id="WP_345594193.1">
    <property type="nucleotide sequence ID" value="NZ_BAABJG010000052.1"/>
</dbReference>
<protein>
    <submittedName>
        <fullName evidence="7">Extracellular solute-binding protein</fullName>
    </submittedName>
</protein>
<proteinExistence type="predicted"/>
<evidence type="ECO:0000313" key="7">
    <source>
        <dbReference type="EMBL" id="MFD1225383.1"/>
    </source>
</evidence>
<dbReference type="PANTHER" id="PTHR43649">
    <property type="entry name" value="ARABINOSE-BINDING PROTEIN-RELATED"/>
    <property type="match status" value="1"/>
</dbReference>
<evidence type="ECO:0000256" key="4">
    <source>
        <dbReference type="ARBA" id="ARBA00023139"/>
    </source>
</evidence>
<feature type="signal peptide" evidence="6">
    <location>
        <begin position="1"/>
        <end position="23"/>
    </location>
</feature>
<dbReference type="InterPro" id="IPR050490">
    <property type="entry name" value="Bact_solute-bd_prot1"/>
</dbReference>
<evidence type="ECO:0000313" key="8">
    <source>
        <dbReference type="Proteomes" id="UP001597180"/>
    </source>
</evidence>
<dbReference type="PROSITE" id="PS51257">
    <property type="entry name" value="PROKAR_LIPOPROTEIN"/>
    <property type="match status" value="1"/>
</dbReference>
<dbReference type="Gene3D" id="3.40.190.10">
    <property type="entry name" value="Periplasmic binding protein-like II"/>
    <property type="match status" value="2"/>
</dbReference>
<feature type="chain" id="PRO_5047305234" evidence="6">
    <location>
        <begin position="24"/>
        <end position="520"/>
    </location>
</feature>
<sequence length="520" mass="58232">MKVMTSRWSKSLVAVVSTTTLLAGCGDNNSGSSTEKKQAPITLRIELFDRNNTPAGAPPITNNFMTKYIQENFGDPNNIKVQFETVPRTQEVEKLNVLMAAGQAPDLVYTYDTPTVQKYVKDGGLTDLGPLVEKYGQNLKKVLGSDVLSYGVFEGKQYAIPARRMLLPQSTTLIRQDWLEEVGLPVPKTTEEFYNTLKAFKEKKPGKSGDKVIPYSNIDPFHMKPIQYSFWEWDKISDSDLFAMPEWLLPGNKEGHRFLNKLYNEGLIDRDFPLTMNKDFQKFQKDLISGVAGAGTANTNEPVYQGYLAEISKADPKAKLIPIDPFTTPKGKHPKALYSPNGMYMFVPSTSKNAEAVVKYLDWMAQPKNIIALQNGTEGKTYEMKDGIPQTLDNEEAKQTLYNYPDYNIILNGKFVSTTDENLNIAANASDPKYKDFTISSIKLGSTDGVIKPNVNTPIQSEIKYAATLKAKNDEIFVKVITAKPADFDKVYDAEVNDYMKIGGQEVMDEKRKAFEANKK</sequence>
<evidence type="ECO:0000256" key="5">
    <source>
        <dbReference type="ARBA" id="ARBA00023288"/>
    </source>
</evidence>
<gene>
    <name evidence="7" type="ORF">ACFQ4B_35405</name>
</gene>
<keyword evidence="1" id="KW-1003">Cell membrane</keyword>
<evidence type="ECO:0000256" key="2">
    <source>
        <dbReference type="ARBA" id="ARBA00022729"/>
    </source>
</evidence>
<organism evidence="7 8">
    <name type="scientific">Paenibacillus vulneris</name>
    <dbReference type="NCBI Taxonomy" id="1133364"/>
    <lineage>
        <taxon>Bacteria</taxon>
        <taxon>Bacillati</taxon>
        <taxon>Bacillota</taxon>
        <taxon>Bacilli</taxon>
        <taxon>Bacillales</taxon>
        <taxon>Paenibacillaceae</taxon>
        <taxon>Paenibacillus</taxon>
    </lineage>
</organism>
<keyword evidence="8" id="KW-1185">Reference proteome</keyword>
<dbReference type="SUPFAM" id="SSF53850">
    <property type="entry name" value="Periplasmic binding protein-like II"/>
    <property type="match status" value="1"/>
</dbReference>
<name>A0ABW3UWR3_9BACL</name>
<evidence type="ECO:0000256" key="6">
    <source>
        <dbReference type="SAM" id="SignalP"/>
    </source>
</evidence>
<keyword evidence="5" id="KW-0449">Lipoprotein</keyword>
<dbReference type="EMBL" id="JBHTLU010000058">
    <property type="protein sequence ID" value="MFD1225383.1"/>
    <property type="molecule type" value="Genomic_DNA"/>
</dbReference>
<dbReference type="Proteomes" id="UP001597180">
    <property type="component" value="Unassembled WGS sequence"/>
</dbReference>
<comment type="caution">
    <text evidence="7">The sequence shown here is derived from an EMBL/GenBank/DDBJ whole genome shotgun (WGS) entry which is preliminary data.</text>
</comment>